<feature type="non-terminal residue" evidence="1">
    <location>
        <position position="1"/>
    </location>
</feature>
<dbReference type="EMBL" id="JAPTMU010000001">
    <property type="protein sequence ID" value="KAJ4948662.1"/>
    <property type="molecule type" value="Genomic_DNA"/>
</dbReference>
<sequence length="106" mass="11277">MDLKAQIMVGKCSSHVGRLFVTGSSLMEAIVLLLQSGWWCNLPPASHWCSGEIVLVKRSVAERSLGLKGSCALRPGPQTGATGQGQRPCEAGPGVTLFVRLKDSKK</sequence>
<evidence type="ECO:0000313" key="1">
    <source>
        <dbReference type="EMBL" id="KAJ4948662.1"/>
    </source>
</evidence>
<evidence type="ECO:0000313" key="2">
    <source>
        <dbReference type="Proteomes" id="UP001219934"/>
    </source>
</evidence>
<accession>A0AAD6FUP9</accession>
<name>A0AAD6FUP9_9TELE</name>
<dbReference type="AlphaFoldDB" id="A0AAD6FUP9"/>
<proteinExistence type="predicted"/>
<protein>
    <submittedName>
        <fullName evidence="1">Uncharacterized protein</fullName>
    </submittedName>
</protein>
<reference evidence="1" key="1">
    <citation type="submission" date="2022-11" db="EMBL/GenBank/DDBJ databases">
        <title>Chromosome-level genome of Pogonophryne albipinna.</title>
        <authorList>
            <person name="Jo E."/>
        </authorList>
    </citation>
    <scope>NUCLEOTIDE SEQUENCE</scope>
    <source>
        <strain evidence="1">SGF0006</strain>
        <tissue evidence="1">Muscle</tissue>
    </source>
</reference>
<keyword evidence="2" id="KW-1185">Reference proteome</keyword>
<comment type="caution">
    <text evidence="1">The sequence shown here is derived from an EMBL/GenBank/DDBJ whole genome shotgun (WGS) entry which is preliminary data.</text>
</comment>
<gene>
    <name evidence="1" type="ORF">JOQ06_020192</name>
</gene>
<dbReference type="Proteomes" id="UP001219934">
    <property type="component" value="Unassembled WGS sequence"/>
</dbReference>
<organism evidence="1 2">
    <name type="scientific">Pogonophryne albipinna</name>
    <dbReference type="NCBI Taxonomy" id="1090488"/>
    <lineage>
        <taxon>Eukaryota</taxon>
        <taxon>Metazoa</taxon>
        <taxon>Chordata</taxon>
        <taxon>Craniata</taxon>
        <taxon>Vertebrata</taxon>
        <taxon>Euteleostomi</taxon>
        <taxon>Actinopterygii</taxon>
        <taxon>Neopterygii</taxon>
        <taxon>Teleostei</taxon>
        <taxon>Neoteleostei</taxon>
        <taxon>Acanthomorphata</taxon>
        <taxon>Eupercaria</taxon>
        <taxon>Perciformes</taxon>
        <taxon>Notothenioidei</taxon>
        <taxon>Pogonophryne</taxon>
    </lineage>
</organism>